<keyword evidence="1" id="KW-1133">Transmembrane helix</keyword>
<reference evidence="2" key="1">
    <citation type="submission" date="2020-04" db="EMBL/GenBank/DDBJ databases">
        <title>Hybrid Assembly of Korean Phytophthora infestans isolates.</title>
        <authorList>
            <person name="Prokchorchik M."/>
            <person name="Lee Y."/>
            <person name="Seo J."/>
            <person name="Cho J.-H."/>
            <person name="Park Y.-E."/>
            <person name="Jang D.-C."/>
            <person name="Im J.-S."/>
            <person name="Choi J.-G."/>
            <person name="Park H.-J."/>
            <person name="Lee G.-B."/>
            <person name="Lee Y.-G."/>
            <person name="Hong S.-Y."/>
            <person name="Cho K."/>
            <person name="Sohn K.H."/>
        </authorList>
    </citation>
    <scope>NUCLEOTIDE SEQUENCE</scope>
    <source>
        <strain evidence="2">KR_1_A1</strain>
    </source>
</reference>
<dbReference type="Gene3D" id="3.40.50.300">
    <property type="entry name" value="P-loop containing nucleotide triphosphate hydrolases"/>
    <property type="match status" value="1"/>
</dbReference>
<keyword evidence="3" id="KW-1185">Reference proteome</keyword>
<organism evidence="2 3">
    <name type="scientific">Phytophthora infestans</name>
    <name type="common">Potato late blight agent</name>
    <name type="synonym">Botrytis infestans</name>
    <dbReference type="NCBI Taxonomy" id="4787"/>
    <lineage>
        <taxon>Eukaryota</taxon>
        <taxon>Sar</taxon>
        <taxon>Stramenopiles</taxon>
        <taxon>Oomycota</taxon>
        <taxon>Peronosporomycetes</taxon>
        <taxon>Peronosporales</taxon>
        <taxon>Peronosporaceae</taxon>
        <taxon>Phytophthora</taxon>
    </lineage>
</organism>
<keyword evidence="1" id="KW-0812">Transmembrane</keyword>
<dbReference type="AlphaFoldDB" id="A0A833TKE8"/>
<keyword evidence="1" id="KW-0472">Membrane</keyword>
<evidence type="ECO:0000313" key="2">
    <source>
        <dbReference type="EMBL" id="KAF4045359.1"/>
    </source>
</evidence>
<evidence type="ECO:0008006" key="4">
    <source>
        <dbReference type="Google" id="ProtNLM"/>
    </source>
</evidence>
<protein>
    <recommendedName>
        <fullName evidence="4">Crinkler (CRN) family protein</fullName>
    </recommendedName>
</protein>
<feature type="transmembrane region" description="Helical" evidence="1">
    <location>
        <begin position="54"/>
        <end position="76"/>
    </location>
</feature>
<evidence type="ECO:0000256" key="1">
    <source>
        <dbReference type="SAM" id="Phobius"/>
    </source>
</evidence>
<evidence type="ECO:0000313" key="3">
    <source>
        <dbReference type="Proteomes" id="UP000602510"/>
    </source>
</evidence>
<dbReference type="SUPFAM" id="SSF52540">
    <property type="entry name" value="P-loop containing nucleoside triphosphate hydrolases"/>
    <property type="match status" value="1"/>
</dbReference>
<dbReference type="Proteomes" id="UP000602510">
    <property type="component" value="Unassembled WGS sequence"/>
</dbReference>
<gene>
    <name evidence="2" type="ORF">GN244_ATG02269</name>
</gene>
<comment type="caution">
    <text evidence="2">The sequence shown here is derived from an EMBL/GenBank/DDBJ whole genome shotgun (WGS) entry which is preliminary data.</text>
</comment>
<accession>A0A833TKE8</accession>
<dbReference type="EMBL" id="WSZM01000050">
    <property type="protein sequence ID" value="KAF4045359.1"/>
    <property type="molecule type" value="Genomic_DNA"/>
</dbReference>
<name>A0A833TKE8_PHYIN</name>
<sequence>MIQQSDNPIVETPTLHEFWKDFGEFPPYYFVRKEEVVFWKVIKKLKLTIKQRRIVIVGSQGVGKSCFLMLIAFYLACKEKRQVLLIRCLNETDCVNAVVYLNGDGKYARLTNLAPKNINAIRRQVEGAFVLVDGYDQKDGKWTTNSSLFIFLQHRASTMRNMTTAHVLWFYPRGAKLTC</sequence>
<proteinExistence type="predicted"/>
<dbReference type="InterPro" id="IPR027417">
    <property type="entry name" value="P-loop_NTPase"/>
</dbReference>